<name>A0ACB8D955_DERSI</name>
<dbReference type="Proteomes" id="UP000821865">
    <property type="component" value="Chromosome 3"/>
</dbReference>
<evidence type="ECO:0000313" key="2">
    <source>
        <dbReference type="Proteomes" id="UP000821865"/>
    </source>
</evidence>
<keyword evidence="2" id="KW-1185">Reference proteome</keyword>
<comment type="caution">
    <text evidence="1">The sequence shown here is derived from an EMBL/GenBank/DDBJ whole genome shotgun (WGS) entry which is preliminary data.</text>
</comment>
<dbReference type="EMBL" id="CM023472">
    <property type="protein sequence ID" value="KAH7960868.1"/>
    <property type="molecule type" value="Genomic_DNA"/>
</dbReference>
<reference evidence="1" key="1">
    <citation type="submission" date="2020-05" db="EMBL/GenBank/DDBJ databases">
        <title>Large-scale comparative analyses of tick genomes elucidate their genetic diversity and vector capacities.</title>
        <authorList>
            <person name="Jia N."/>
            <person name="Wang J."/>
            <person name="Shi W."/>
            <person name="Du L."/>
            <person name="Sun Y."/>
            <person name="Zhan W."/>
            <person name="Jiang J."/>
            <person name="Wang Q."/>
            <person name="Zhang B."/>
            <person name="Ji P."/>
            <person name="Sakyi L.B."/>
            <person name="Cui X."/>
            <person name="Yuan T."/>
            <person name="Jiang B."/>
            <person name="Yang W."/>
            <person name="Lam T.T.-Y."/>
            <person name="Chang Q."/>
            <person name="Ding S."/>
            <person name="Wang X."/>
            <person name="Zhu J."/>
            <person name="Ruan X."/>
            <person name="Zhao L."/>
            <person name="Wei J."/>
            <person name="Que T."/>
            <person name="Du C."/>
            <person name="Cheng J."/>
            <person name="Dai P."/>
            <person name="Han X."/>
            <person name="Huang E."/>
            <person name="Gao Y."/>
            <person name="Liu J."/>
            <person name="Shao H."/>
            <person name="Ye R."/>
            <person name="Li L."/>
            <person name="Wei W."/>
            <person name="Wang X."/>
            <person name="Wang C."/>
            <person name="Yang T."/>
            <person name="Huo Q."/>
            <person name="Li W."/>
            <person name="Guo W."/>
            <person name="Chen H."/>
            <person name="Zhou L."/>
            <person name="Ni X."/>
            <person name="Tian J."/>
            <person name="Zhou Y."/>
            <person name="Sheng Y."/>
            <person name="Liu T."/>
            <person name="Pan Y."/>
            <person name="Xia L."/>
            <person name="Li J."/>
            <person name="Zhao F."/>
            <person name="Cao W."/>
        </authorList>
    </citation>
    <scope>NUCLEOTIDE SEQUENCE</scope>
    <source>
        <strain evidence="1">Dsil-2018</strain>
    </source>
</reference>
<evidence type="ECO:0000313" key="1">
    <source>
        <dbReference type="EMBL" id="KAH7960868.1"/>
    </source>
</evidence>
<proteinExistence type="predicted"/>
<gene>
    <name evidence="1" type="ORF">HPB49_024114</name>
</gene>
<sequence>MKNKIRELKGDEEDDEPFRPIDVDAILRREGSTYEDGSTEENGDTVPAPIGYQAGLYPPNYPYVNAHGNGIPRQEFRKGCEDHTLPDYDEYANDNAQGINSPFFLRETPRHVVPPTVVAQHEHAQRHPRSYRVCSRVEAAPSWRTDPELWFIQVEAQFAARHITADLTRYHHIVSSLPPATAGELCDSLLAPPAENAYQTMKETLLPCLPPSELERLLQLLDDTDLGDHTPSQLLRYMRRLAGIVTGLDSSLLREVFLQRLPKSMHVALATVAQKDIGKLATIADTIKKAANPSVSIANVQVESASDLPPNEFLELREEIARLTDTVAALQARRSRPLKQRIAPPQQP</sequence>
<organism evidence="1 2">
    <name type="scientific">Dermacentor silvarum</name>
    <name type="common">Tick</name>
    <dbReference type="NCBI Taxonomy" id="543639"/>
    <lineage>
        <taxon>Eukaryota</taxon>
        <taxon>Metazoa</taxon>
        <taxon>Ecdysozoa</taxon>
        <taxon>Arthropoda</taxon>
        <taxon>Chelicerata</taxon>
        <taxon>Arachnida</taxon>
        <taxon>Acari</taxon>
        <taxon>Parasitiformes</taxon>
        <taxon>Ixodida</taxon>
        <taxon>Ixodoidea</taxon>
        <taxon>Ixodidae</taxon>
        <taxon>Rhipicephalinae</taxon>
        <taxon>Dermacentor</taxon>
    </lineage>
</organism>
<protein>
    <submittedName>
        <fullName evidence="1">Uncharacterized protein</fullName>
    </submittedName>
</protein>
<accession>A0ACB8D955</accession>